<proteinExistence type="predicted"/>
<organism evidence="1 2">
    <name type="scientific">Luteimonas kalidii</name>
    <dbReference type="NCBI Taxonomy" id="3042025"/>
    <lineage>
        <taxon>Bacteria</taxon>
        <taxon>Pseudomonadati</taxon>
        <taxon>Pseudomonadota</taxon>
        <taxon>Gammaproteobacteria</taxon>
        <taxon>Lysobacterales</taxon>
        <taxon>Lysobacteraceae</taxon>
        <taxon>Luteimonas</taxon>
    </lineage>
</organism>
<gene>
    <name evidence="1" type="ORF">QFW81_09945</name>
</gene>
<name>A0ABT6JU77_9GAMM</name>
<protein>
    <submittedName>
        <fullName evidence="1">Uncharacterized protein</fullName>
    </submittedName>
</protein>
<reference evidence="1 2" key="1">
    <citation type="submission" date="2023-04" db="EMBL/GenBank/DDBJ databases">
        <title>Luteimonas sp. M1R5S59.</title>
        <authorList>
            <person name="Sun J.-Q."/>
        </authorList>
    </citation>
    <scope>NUCLEOTIDE SEQUENCE [LARGE SCALE GENOMIC DNA]</scope>
    <source>
        <strain evidence="1 2">M1R5S59</strain>
    </source>
</reference>
<evidence type="ECO:0000313" key="1">
    <source>
        <dbReference type="EMBL" id="MDH5834245.1"/>
    </source>
</evidence>
<evidence type="ECO:0000313" key="2">
    <source>
        <dbReference type="Proteomes" id="UP001156873"/>
    </source>
</evidence>
<accession>A0ABT6JU77</accession>
<sequence length="64" mass="7179">MTAKRSLREVLADAFSLIKTDRDHLERCMRAGRVAGLDLSPSSVRKSSDDDVRQWFDGGKIARS</sequence>
<dbReference type="RefSeq" id="WP_280578625.1">
    <property type="nucleotide sequence ID" value="NZ_JARXRO010000016.1"/>
</dbReference>
<dbReference type="Proteomes" id="UP001156873">
    <property type="component" value="Unassembled WGS sequence"/>
</dbReference>
<dbReference type="EMBL" id="JARXRO010000016">
    <property type="protein sequence ID" value="MDH5834245.1"/>
    <property type="molecule type" value="Genomic_DNA"/>
</dbReference>
<comment type="caution">
    <text evidence="1">The sequence shown here is derived from an EMBL/GenBank/DDBJ whole genome shotgun (WGS) entry which is preliminary data.</text>
</comment>
<keyword evidence="2" id="KW-1185">Reference proteome</keyword>